<organism evidence="1">
    <name type="scientific">marine sediment metagenome</name>
    <dbReference type="NCBI Taxonomy" id="412755"/>
    <lineage>
        <taxon>unclassified sequences</taxon>
        <taxon>metagenomes</taxon>
        <taxon>ecological metagenomes</taxon>
    </lineage>
</organism>
<sequence length="82" mass="9160">MRFIWPLPRIISRDFYYLGSKYIGGQHGAIDIPASSGTPIKAVVELNRTGTAVVIATHDLDLMEQVSARRLVLSEGRLEIYD</sequence>
<gene>
    <name evidence="1" type="ORF">LCGC14_0188570</name>
</gene>
<proteinExistence type="predicted"/>
<accession>A0A0F9XQA0</accession>
<dbReference type="EMBL" id="LAZR01000078">
    <property type="protein sequence ID" value="KKN94508.1"/>
    <property type="molecule type" value="Genomic_DNA"/>
</dbReference>
<protein>
    <recommendedName>
        <fullName evidence="2">Cell division ATP-binding protein FtsE</fullName>
    </recommendedName>
</protein>
<dbReference type="InterPro" id="IPR027417">
    <property type="entry name" value="P-loop_NTPase"/>
</dbReference>
<reference evidence="1" key="1">
    <citation type="journal article" date="2015" name="Nature">
        <title>Complex archaea that bridge the gap between prokaryotes and eukaryotes.</title>
        <authorList>
            <person name="Spang A."/>
            <person name="Saw J.H."/>
            <person name="Jorgensen S.L."/>
            <person name="Zaremba-Niedzwiedzka K."/>
            <person name="Martijn J."/>
            <person name="Lind A.E."/>
            <person name="van Eijk R."/>
            <person name="Schleper C."/>
            <person name="Guy L."/>
            <person name="Ettema T.J."/>
        </authorList>
    </citation>
    <scope>NUCLEOTIDE SEQUENCE</scope>
</reference>
<evidence type="ECO:0008006" key="2">
    <source>
        <dbReference type="Google" id="ProtNLM"/>
    </source>
</evidence>
<dbReference type="SUPFAM" id="SSF52540">
    <property type="entry name" value="P-loop containing nucleoside triphosphate hydrolases"/>
    <property type="match status" value="1"/>
</dbReference>
<dbReference type="AlphaFoldDB" id="A0A0F9XQA0"/>
<name>A0A0F9XQA0_9ZZZZ</name>
<comment type="caution">
    <text evidence="1">The sequence shown here is derived from an EMBL/GenBank/DDBJ whole genome shotgun (WGS) entry which is preliminary data.</text>
</comment>
<evidence type="ECO:0000313" key="1">
    <source>
        <dbReference type="EMBL" id="KKN94508.1"/>
    </source>
</evidence>